<reference evidence="2 3" key="1">
    <citation type="submission" date="2018-05" db="EMBL/GenBank/DDBJ databases">
        <title>Genome sequencing of Flavobacterium sp. HYN0056.</title>
        <authorList>
            <person name="Yi H."/>
            <person name="Baek C."/>
        </authorList>
    </citation>
    <scope>NUCLEOTIDE SEQUENCE [LARGE SCALE GENOMIC DNA]</scope>
    <source>
        <strain evidence="2 3">HYN0056</strain>
    </source>
</reference>
<keyword evidence="1" id="KW-0175">Coiled coil</keyword>
<dbReference type="RefSeq" id="WP_109191086.1">
    <property type="nucleotide sequence ID" value="NZ_CP029255.1"/>
</dbReference>
<accession>A0A2S1YHK3</accession>
<proteinExistence type="predicted"/>
<evidence type="ECO:0000313" key="3">
    <source>
        <dbReference type="Proteomes" id="UP000245250"/>
    </source>
</evidence>
<dbReference type="KEGG" id="fcr:HYN56_04500"/>
<feature type="coiled-coil region" evidence="1">
    <location>
        <begin position="1"/>
        <end position="31"/>
    </location>
</feature>
<evidence type="ECO:0000256" key="1">
    <source>
        <dbReference type="SAM" id="Coils"/>
    </source>
</evidence>
<sequence>MEEINSVLQQLAENEQKQKELYEKKALFEEQLDLWKQQRLLKRKLSLLRNEETAVLIENWQYAWDIGAPMPHIVSDGLNLFLIYYLALRKQQKEVSNPVALVSFEHAISHKFGSPNDEVIEGHPLYEHGMEAYKAHQVVHSSWIAELEKINSIHTGYYPEYWKTLKHYIFTFHDNMFECIAKGYTIEVFNTRFKEVVFTATERLFT</sequence>
<protein>
    <submittedName>
        <fullName evidence="2">Uncharacterized protein</fullName>
    </submittedName>
</protein>
<organism evidence="2 3">
    <name type="scientific">Flavobacterium crocinum</name>
    <dbReference type="NCBI Taxonomy" id="2183896"/>
    <lineage>
        <taxon>Bacteria</taxon>
        <taxon>Pseudomonadati</taxon>
        <taxon>Bacteroidota</taxon>
        <taxon>Flavobacteriia</taxon>
        <taxon>Flavobacteriales</taxon>
        <taxon>Flavobacteriaceae</taxon>
        <taxon>Flavobacterium</taxon>
    </lineage>
</organism>
<evidence type="ECO:0000313" key="2">
    <source>
        <dbReference type="EMBL" id="AWK03521.1"/>
    </source>
</evidence>
<dbReference type="EMBL" id="CP029255">
    <property type="protein sequence ID" value="AWK03521.1"/>
    <property type="molecule type" value="Genomic_DNA"/>
</dbReference>
<name>A0A2S1YHK3_9FLAO</name>
<dbReference type="OrthoDB" id="5147465at2"/>
<gene>
    <name evidence="2" type="ORF">HYN56_04500</name>
</gene>
<dbReference type="Proteomes" id="UP000245250">
    <property type="component" value="Chromosome"/>
</dbReference>
<keyword evidence="3" id="KW-1185">Reference proteome</keyword>
<dbReference type="AlphaFoldDB" id="A0A2S1YHK3"/>